<reference evidence="1 2" key="1">
    <citation type="submission" date="2018-05" db="EMBL/GenBank/DDBJ databases">
        <title>Genomic Encyclopedia of Type Strains, Phase IV (KMG-V): Genome sequencing to study the core and pangenomes of soil and plant-associated prokaryotes.</title>
        <authorList>
            <person name="Whitman W."/>
        </authorList>
    </citation>
    <scope>NUCLEOTIDE SEQUENCE [LARGE SCALE GENOMIC DNA]</scope>
    <source>
        <strain evidence="1 2">SCZa-39</strain>
    </source>
</reference>
<comment type="caution">
    <text evidence="1">The sequence shown here is derived from an EMBL/GenBank/DDBJ whole genome shotgun (WGS) entry which is preliminary data.</text>
</comment>
<organism evidence="1 2">
    <name type="scientific">Paraburkholderia unamae</name>
    <dbReference type="NCBI Taxonomy" id="219649"/>
    <lineage>
        <taxon>Bacteria</taxon>
        <taxon>Pseudomonadati</taxon>
        <taxon>Pseudomonadota</taxon>
        <taxon>Betaproteobacteria</taxon>
        <taxon>Burkholderiales</taxon>
        <taxon>Burkholderiaceae</taxon>
        <taxon>Paraburkholderia</taxon>
    </lineage>
</organism>
<keyword evidence="2" id="KW-1185">Reference proteome</keyword>
<accession>A0ABX5KFM7</accession>
<dbReference type="EMBL" id="QEOB01000015">
    <property type="protein sequence ID" value="PVX77190.1"/>
    <property type="molecule type" value="Genomic_DNA"/>
</dbReference>
<name>A0ABX5KFM7_9BURK</name>
<dbReference type="Proteomes" id="UP000245712">
    <property type="component" value="Unassembled WGS sequence"/>
</dbReference>
<evidence type="ECO:0000313" key="1">
    <source>
        <dbReference type="EMBL" id="PVX77190.1"/>
    </source>
</evidence>
<evidence type="ECO:0000313" key="2">
    <source>
        <dbReference type="Proteomes" id="UP000245712"/>
    </source>
</evidence>
<proteinExistence type="predicted"/>
<protein>
    <submittedName>
        <fullName evidence="1">Uncharacterized protein</fullName>
    </submittedName>
</protein>
<sequence length="35" mass="4174">MKTLLKRVVMWSYCRGLICAKTVTRVFEWFGLAEH</sequence>
<gene>
    <name evidence="1" type="ORF">C7402_115249</name>
</gene>